<organism evidence="3 4">
    <name type="scientific">Pseudazoarcus pumilus</name>
    <dbReference type="NCBI Taxonomy" id="2067960"/>
    <lineage>
        <taxon>Bacteria</taxon>
        <taxon>Pseudomonadati</taxon>
        <taxon>Pseudomonadota</taxon>
        <taxon>Betaproteobacteria</taxon>
        <taxon>Rhodocyclales</taxon>
        <taxon>Zoogloeaceae</taxon>
        <taxon>Pseudazoarcus</taxon>
    </lineage>
</organism>
<keyword evidence="4" id="KW-1185">Reference proteome</keyword>
<dbReference type="EMBL" id="CP025682">
    <property type="protein sequence ID" value="AUN95821.1"/>
    <property type="molecule type" value="Genomic_DNA"/>
</dbReference>
<dbReference type="InterPro" id="IPR012348">
    <property type="entry name" value="RNR-like"/>
</dbReference>
<dbReference type="Gene3D" id="1.10.620.20">
    <property type="entry name" value="Ribonucleotide Reductase, subunit A"/>
    <property type="match status" value="1"/>
</dbReference>
<name>A0A2I6S9B8_9RHOO</name>
<evidence type="ECO:0000256" key="1">
    <source>
        <dbReference type="SAM" id="MobiDB-lite"/>
    </source>
</evidence>
<evidence type="ECO:0000259" key="2">
    <source>
        <dbReference type="Pfam" id="PF04945"/>
    </source>
</evidence>
<reference evidence="3 4" key="1">
    <citation type="submission" date="2018-01" db="EMBL/GenBank/DDBJ databases">
        <authorList>
            <person name="Fu G.-Y."/>
        </authorList>
    </citation>
    <scope>NUCLEOTIDE SEQUENCE [LARGE SCALE GENOMIC DNA]</scope>
    <source>
        <strain evidence="3 4">SY39</strain>
    </source>
</reference>
<dbReference type="GO" id="GO:0016491">
    <property type="term" value="F:oxidoreductase activity"/>
    <property type="evidence" value="ECO:0007669"/>
    <property type="project" value="InterPro"/>
</dbReference>
<dbReference type="AlphaFoldDB" id="A0A2I6S9B8"/>
<dbReference type="Pfam" id="PF04945">
    <property type="entry name" value="YHS"/>
    <property type="match status" value="1"/>
</dbReference>
<protein>
    <recommendedName>
        <fullName evidence="2">YHS domain-containing protein</fullName>
    </recommendedName>
</protein>
<gene>
    <name evidence="3" type="ORF">C0099_13310</name>
</gene>
<evidence type="ECO:0000313" key="3">
    <source>
        <dbReference type="EMBL" id="AUN95821.1"/>
    </source>
</evidence>
<feature type="region of interest" description="Disordered" evidence="1">
    <location>
        <begin position="153"/>
        <end position="172"/>
    </location>
</feature>
<dbReference type="RefSeq" id="WP_102247866.1">
    <property type="nucleotide sequence ID" value="NZ_CP025682.1"/>
</dbReference>
<dbReference type="OrthoDB" id="9793685at2"/>
<proteinExistence type="predicted"/>
<sequence length="172" mass="18685">MTEKVKDVVCGMEVDAASFAHDYAGSRYAFCSAQCRDRFLSHPHLFIGLHGRPAPKQEGRSVLKQRSFELNAPLAPEQAHTVIEHVKTLMGIEAVEAEEARVRITYDLLQVSAEDIESALVAAGAKLGVGWATALKRGFVHFTEECEVGNLEVGPRFGSQRSPGGASCHGKH</sequence>
<accession>A0A2I6S9B8</accession>
<evidence type="ECO:0000313" key="4">
    <source>
        <dbReference type="Proteomes" id="UP000242205"/>
    </source>
</evidence>
<dbReference type="Proteomes" id="UP000242205">
    <property type="component" value="Chromosome"/>
</dbReference>
<dbReference type="KEGG" id="atw:C0099_13310"/>
<dbReference type="InterPro" id="IPR007029">
    <property type="entry name" value="YHS_dom"/>
</dbReference>
<feature type="domain" description="YHS" evidence="2">
    <location>
        <begin position="5"/>
        <end position="45"/>
    </location>
</feature>